<dbReference type="SMART" id="SM00382">
    <property type="entry name" value="AAA"/>
    <property type="match status" value="1"/>
</dbReference>
<evidence type="ECO:0000256" key="2">
    <source>
        <dbReference type="ARBA" id="ARBA00022475"/>
    </source>
</evidence>
<comment type="catalytic activity">
    <reaction evidence="8">
        <text>an R-cob(III)alamin(out) + ATP + H2O = an R-cob(III)alamin(in) + ADP + phosphate + H(+)</text>
        <dbReference type="Rhea" id="RHEA:17873"/>
        <dbReference type="ChEBI" id="CHEBI:15377"/>
        <dbReference type="ChEBI" id="CHEBI:15378"/>
        <dbReference type="ChEBI" id="CHEBI:30616"/>
        <dbReference type="ChEBI" id="CHEBI:43474"/>
        <dbReference type="ChEBI" id="CHEBI:140785"/>
        <dbReference type="ChEBI" id="CHEBI:456216"/>
        <dbReference type="EC" id="7.6.2.8"/>
    </reaction>
</comment>
<dbReference type="GO" id="GO:0005524">
    <property type="term" value="F:ATP binding"/>
    <property type="evidence" value="ECO:0007669"/>
    <property type="project" value="UniProtKB-KW"/>
</dbReference>
<dbReference type="InterPro" id="IPR050153">
    <property type="entry name" value="Metal_Ion_Import_ABC"/>
</dbReference>
<comment type="caution">
    <text evidence="10">The sequence shown here is derived from an EMBL/GenBank/DDBJ whole genome shotgun (WGS) entry which is preliminary data.</text>
</comment>
<dbReference type="FunFam" id="3.40.50.300:FF:000462">
    <property type="entry name" value="Vitamin B12 import ATP-binding protein BtuD"/>
    <property type="match status" value="1"/>
</dbReference>
<feature type="binding site" evidence="8">
    <location>
        <begin position="30"/>
        <end position="37"/>
    </location>
    <ligand>
        <name>ATP</name>
        <dbReference type="ChEBI" id="CHEBI:30616"/>
    </ligand>
</feature>
<dbReference type="OrthoDB" id="5292475at2"/>
<accession>A0A090TWD6</accession>
<keyword evidence="1 8" id="KW-0813">Transport</keyword>
<dbReference type="PROSITE" id="PS50893">
    <property type="entry name" value="ABC_TRANSPORTER_2"/>
    <property type="match status" value="1"/>
</dbReference>
<dbReference type="GO" id="GO:0015420">
    <property type="term" value="F:ABC-type vitamin B12 transporter activity"/>
    <property type="evidence" value="ECO:0007669"/>
    <property type="project" value="UniProtKB-UniRule"/>
</dbReference>
<dbReference type="AlphaFoldDB" id="A0A090TWD6"/>
<evidence type="ECO:0000256" key="1">
    <source>
        <dbReference type="ARBA" id="ARBA00022448"/>
    </source>
</evidence>
<evidence type="ECO:0000256" key="6">
    <source>
        <dbReference type="ARBA" id="ARBA00022967"/>
    </source>
</evidence>
<keyword evidence="5 8" id="KW-0067">ATP-binding</keyword>
<organism evidence="10 11">
    <name type="scientific">Vibrio maritimus</name>
    <dbReference type="NCBI Taxonomy" id="990268"/>
    <lineage>
        <taxon>Bacteria</taxon>
        <taxon>Pseudomonadati</taxon>
        <taxon>Pseudomonadota</taxon>
        <taxon>Gammaproteobacteria</taxon>
        <taxon>Vibrionales</taxon>
        <taxon>Vibrionaceae</taxon>
        <taxon>Vibrio</taxon>
    </lineage>
</organism>
<protein>
    <recommendedName>
        <fullName evidence="8">Vitamin B12 import ATP-binding protein BtuD</fullName>
        <ecNumber evidence="8">7.6.2.8</ecNumber>
    </recommendedName>
    <alternativeName>
        <fullName evidence="8">Vitamin B12-transporting ATPase</fullName>
    </alternativeName>
</protein>
<reference evidence="10 11" key="2">
    <citation type="submission" date="2014-09" db="EMBL/GenBank/DDBJ databases">
        <authorList>
            <consortium name="NBRP consortium"/>
            <person name="Sawabe T."/>
            <person name="Meirelles P."/>
            <person name="Nakanishi M."/>
            <person name="Sayaka M."/>
            <person name="Hattori M."/>
            <person name="Ohkuma M."/>
        </authorList>
    </citation>
    <scope>NUCLEOTIDE SEQUENCE [LARGE SCALE GENOMIC DNA]</scope>
    <source>
        <strain evidence="10 11">JCM 19240</strain>
    </source>
</reference>
<dbReference type="PANTHER" id="PTHR42734">
    <property type="entry name" value="METAL TRANSPORT SYSTEM ATP-BINDING PROTEIN TM_0124-RELATED"/>
    <property type="match status" value="1"/>
</dbReference>
<dbReference type="Proteomes" id="UP000029224">
    <property type="component" value="Unassembled WGS sequence"/>
</dbReference>
<dbReference type="InterPro" id="IPR003593">
    <property type="entry name" value="AAA+_ATPase"/>
</dbReference>
<dbReference type="InterPro" id="IPR027417">
    <property type="entry name" value="P-loop_NTPase"/>
</dbReference>
<dbReference type="InterPro" id="IPR003439">
    <property type="entry name" value="ABC_transporter-like_ATP-bd"/>
</dbReference>
<dbReference type="HAMAP" id="MF_01005">
    <property type="entry name" value="BtuD"/>
    <property type="match status" value="1"/>
</dbReference>
<comment type="subunit">
    <text evidence="8">The complex is composed of two ATP-binding proteins (BtuD), two transmembrane proteins (BtuC) and a solute-binding protein (BtuF).</text>
</comment>
<sequence>MIQVHNLAIGTRLLPASLSFPEGQLTHVIGPNGSGKSTLLAALAGVLDYNGQVEIAGMDLAEMSLPDMATIRAYLPQAARPAFNMPVYQYLSLSIPNDQNGSRGKISEATLNQAISDITALLKLDTMLSRTVHHLSGGEWQRVRLAACCLQIWRPLNPHSKVLILDEPAAPLDVGQEKYLNQLIELVTSQGLSVVVANHDLNTTLRRADHVVMLNNGIVEAVGTGDEVLTPENIESVYQTSVSKIEVNGKPLLIFNE</sequence>
<comment type="subcellular location">
    <subcellularLocation>
        <location evidence="8">Cell membrane</location>
        <topology evidence="8">Peripheral membrane protein</topology>
    </subcellularLocation>
</comment>
<dbReference type="Gene3D" id="3.40.50.300">
    <property type="entry name" value="P-loop containing nucleotide triphosphate hydrolases"/>
    <property type="match status" value="1"/>
</dbReference>
<evidence type="ECO:0000256" key="7">
    <source>
        <dbReference type="ARBA" id="ARBA00023136"/>
    </source>
</evidence>
<comment type="function">
    <text evidence="8">Part of the ABC transporter complex BtuCDF involved in vitamin B12 import. Responsible for energy coupling to the transport system.</text>
</comment>
<evidence type="ECO:0000259" key="9">
    <source>
        <dbReference type="PROSITE" id="PS50893"/>
    </source>
</evidence>
<dbReference type="EMBL" id="BBMT01000006">
    <property type="protein sequence ID" value="GAL35237.1"/>
    <property type="molecule type" value="Genomic_DNA"/>
</dbReference>
<evidence type="ECO:0000313" key="10">
    <source>
        <dbReference type="EMBL" id="GAL35237.1"/>
    </source>
</evidence>
<dbReference type="Pfam" id="PF00005">
    <property type="entry name" value="ABC_tran"/>
    <property type="match status" value="1"/>
</dbReference>
<reference evidence="10 11" key="1">
    <citation type="submission" date="2014-09" db="EMBL/GenBank/DDBJ databases">
        <title>Vibrio maritimus JCM 19240. (C210) whole genome shotgun sequence.</title>
        <authorList>
            <person name="Sawabe T."/>
            <person name="Meirelles P."/>
            <person name="Nakanishi M."/>
            <person name="Sayaka M."/>
            <person name="Hattori M."/>
            <person name="Ohkuma M."/>
        </authorList>
    </citation>
    <scope>NUCLEOTIDE SEQUENCE [LARGE SCALE GENOMIC DNA]</scope>
    <source>
        <strain evidence="10 11">JCM 19240</strain>
    </source>
</reference>
<dbReference type="SUPFAM" id="SSF52540">
    <property type="entry name" value="P-loop containing nucleoside triphosphate hydrolases"/>
    <property type="match status" value="1"/>
</dbReference>
<name>A0A090TWD6_9VIBR</name>
<dbReference type="InterPro" id="IPR023693">
    <property type="entry name" value="ABC_transptr_BtuD"/>
</dbReference>
<evidence type="ECO:0000256" key="3">
    <source>
        <dbReference type="ARBA" id="ARBA00022519"/>
    </source>
</evidence>
<gene>
    <name evidence="8" type="primary">btuD</name>
    <name evidence="10" type="ORF">JCM19240_3607</name>
</gene>
<dbReference type="EC" id="7.6.2.8" evidence="8"/>
<feature type="domain" description="ABC transporter" evidence="9">
    <location>
        <begin position="2"/>
        <end position="241"/>
    </location>
</feature>
<keyword evidence="2 8" id="KW-1003">Cell membrane</keyword>
<evidence type="ECO:0000256" key="5">
    <source>
        <dbReference type="ARBA" id="ARBA00022840"/>
    </source>
</evidence>
<evidence type="ECO:0000313" key="11">
    <source>
        <dbReference type="Proteomes" id="UP000029224"/>
    </source>
</evidence>
<dbReference type="GO" id="GO:0005886">
    <property type="term" value="C:plasma membrane"/>
    <property type="evidence" value="ECO:0007669"/>
    <property type="project" value="UniProtKB-SubCell"/>
</dbReference>
<proteinExistence type="inferred from homology"/>
<evidence type="ECO:0000256" key="8">
    <source>
        <dbReference type="HAMAP-Rule" id="MF_01005"/>
    </source>
</evidence>
<evidence type="ECO:0000256" key="4">
    <source>
        <dbReference type="ARBA" id="ARBA00022741"/>
    </source>
</evidence>
<keyword evidence="6 8" id="KW-1278">Translocase</keyword>
<dbReference type="GO" id="GO:0016887">
    <property type="term" value="F:ATP hydrolysis activity"/>
    <property type="evidence" value="ECO:0007669"/>
    <property type="project" value="InterPro"/>
</dbReference>
<keyword evidence="4 8" id="KW-0547">Nucleotide-binding</keyword>
<keyword evidence="3" id="KW-0997">Cell inner membrane</keyword>
<dbReference type="PANTHER" id="PTHR42734:SF18">
    <property type="entry name" value="VITAMIN B12 IMPORT ATP-BINDING PROTEIN BTUD"/>
    <property type="match status" value="1"/>
</dbReference>
<dbReference type="NCBIfam" id="NF002981">
    <property type="entry name" value="PRK03695.1"/>
    <property type="match status" value="1"/>
</dbReference>
<keyword evidence="11" id="KW-1185">Reference proteome</keyword>
<keyword evidence="7 8" id="KW-0472">Membrane</keyword>
<comment type="similarity">
    <text evidence="8">Belongs to the ABC transporter superfamily. Vitamin B12 importer (TC 3.A.1.13.1) family.</text>
</comment>